<dbReference type="EMBL" id="CP003249">
    <property type="protein sequence ID" value="AFV75176.1"/>
    <property type="molecule type" value="Genomic_DNA"/>
</dbReference>
<dbReference type="AlphaFoldDB" id="K7QTH3"/>
<dbReference type="STRING" id="751945.Theos_0093"/>
<dbReference type="OrthoDB" id="73040at2"/>
<dbReference type="InterPro" id="IPR047808">
    <property type="entry name" value="CueP-like"/>
</dbReference>
<dbReference type="Gene3D" id="2.60.40.3700">
    <property type="match status" value="1"/>
</dbReference>
<dbReference type="NCBIfam" id="NF038094">
    <property type="entry name" value="CueP_fam"/>
    <property type="match status" value="1"/>
</dbReference>
<reference evidence="1 2" key="1">
    <citation type="journal article" date="2013" name="Genome Announc.">
        <title>Whole Genome Sequencing of Thermus oshimai JL-2 and Thermus thermophilus JL-18, Incomplete Denitrifiers from the United States Great Basin.</title>
        <authorList>
            <person name="Murugapiran S.K."/>
            <person name="Huntemann M."/>
            <person name="Wei C.L."/>
            <person name="Han J."/>
            <person name="Detter J.C."/>
            <person name="Han C.S."/>
            <person name="Erkkila T.H."/>
            <person name="Teshima H."/>
            <person name="Chen A."/>
            <person name="Kyrpides N."/>
            <person name="Mavrommatis K."/>
            <person name="Markowitz V."/>
            <person name="Szeto E."/>
            <person name="Ivanova N."/>
            <person name="Pagani I."/>
            <person name="Lam J."/>
            <person name="McDonald A.I."/>
            <person name="Dodsworth J.A."/>
            <person name="Pati A."/>
            <person name="Goodwin L."/>
            <person name="Peters L."/>
            <person name="Pitluck S."/>
            <person name="Woyke T."/>
            <person name="Hedlund B.P."/>
        </authorList>
    </citation>
    <scope>NUCLEOTIDE SEQUENCE</scope>
    <source>
        <strain evidence="1 2">JL-2</strain>
    </source>
</reference>
<sequence length="169" mass="18957">MKRHLWWIFLLGAALGQTAKDLQGLGPEEAMALAKRWRQAGVQAVSYLTQEAVVFEVGGSRVAIPLPKDRMALAIAPYRTFTHPCTIHYFSSCRGELVGERFRVRVYREGKLLLDKEVEAGPDGFFELWLPRNGRFTVEIQQGTWVAQGSVATFKDSPTCLTGFRLAAR</sequence>
<name>K7QTH3_THEOS</name>
<accession>K7QTH3</accession>
<dbReference type="KEGG" id="tos:Theos_0093"/>
<protein>
    <submittedName>
        <fullName evidence="1">Uncharacterized protein</fullName>
    </submittedName>
</protein>
<dbReference type="Proteomes" id="UP000000211">
    <property type="component" value="Chromosome"/>
</dbReference>
<dbReference type="HOGENOM" id="CLU_115304_1_0_0"/>
<proteinExistence type="predicted"/>
<evidence type="ECO:0000313" key="2">
    <source>
        <dbReference type="Proteomes" id="UP000000211"/>
    </source>
</evidence>
<dbReference type="RefSeq" id="WP_016328376.1">
    <property type="nucleotide sequence ID" value="NC_019386.1"/>
</dbReference>
<organism evidence="1 2">
    <name type="scientific">Thermus oshimai JL-2</name>
    <dbReference type="NCBI Taxonomy" id="751945"/>
    <lineage>
        <taxon>Bacteria</taxon>
        <taxon>Thermotogati</taxon>
        <taxon>Deinococcota</taxon>
        <taxon>Deinococci</taxon>
        <taxon>Thermales</taxon>
        <taxon>Thermaceae</taxon>
        <taxon>Thermus</taxon>
    </lineage>
</organism>
<dbReference type="Pfam" id="PF21172">
    <property type="entry name" value="CueP"/>
    <property type="match status" value="1"/>
</dbReference>
<keyword evidence="2" id="KW-1185">Reference proteome</keyword>
<evidence type="ECO:0000313" key="1">
    <source>
        <dbReference type="EMBL" id="AFV75176.1"/>
    </source>
</evidence>
<dbReference type="PATRIC" id="fig|751945.3.peg.87"/>
<gene>
    <name evidence="1" type="ORF">Theos_0093</name>
</gene>
<dbReference type="eggNOG" id="ENOG502ZBTG">
    <property type="taxonomic scope" value="Bacteria"/>
</dbReference>